<dbReference type="Proteomes" id="UP000314294">
    <property type="component" value="Unassembled WGS sequence"/>
</dbReference>
<accession>A0A4Z2I2C1</accession>
<dbReference type="EMBL" id="SRLO01000141">
    <property type="protein sequence ID" value="TNN72137.1"/>
    <property type="molecule type" value="Genomic_DNA"/>
</dbReference>
<evidence type="ECO:0000313" key="2">
    <source>
        <dbReference type="Proteomes" id="UP000314294"/>
    </source>
</evidence>
<sequence>MSSVFNPPVTFIWVRVSAHLVERGHPLGELRLDLRQSLRPLQRLLQLLLGFIQTLLQLPLTVLQAGGGTVGQSLEG</sequence>
<organism evidence="1 2">
    <name type="scientific">Liparis tanakae</name>
    <name type="common">Tanaka's snailfish</name>
    <dbReference type="NCBI Taxonomy" id="230148"/>
    <lineage>
        <taxon>Eukaryota</taxon>
        <taxon>Metazoa</taxon>
        <taxon>Chordata</taxon>
        <taxon>Craniata</taxon>
        <taxon>Vertebrata</taxon>
        <taxon>Euteleostomi</taxon>
        <taxon>Actinopterygii</taxon>
        <taxon>Neopterygii</taxon>
        <taxon>Teleostei</taxon>
        <taxon>Neoteleostei</taxon>
        <taxon>Acanthomorphata</taxon>
        <taxon>Eupercaria</taxon>
        <taxon>Perciformes</taxon>
        <taxon>Cottioidei</taxon>
        <taxon>Cottales</taxon>
        <taxon>Liparidae</taxon>
        <taxon>Liparis</taxon>
    </lineage>
</organism>
<keyword evidence="2" id="KW-1185">Reference proteome</keyword>
<protein>
    <submittedName>
        <fullName evidence="1">Uncharacterized protein</fullName>
    </submittedName>
</protein>
<gene>
    <name evidence="1" type="ORF">EYF80_017565</name>
</gene>
<dbReference type="AlphaFoldDB" id="A0A4Z2I2C1"/>
<reference evidence="1 2" key="1">
    <citation type="submission" date="2019-03" db="EMBL/GenBank/DDBJ databases">
        <title>First draft genome of Liparis tanakae, snailfish: a comprehensive survey of snailfish specific genes.</title>
        <authorList>
            <person name="Kim W."/>
            <person name="Song I."/>
            <person name="Jeong J.-H."/>
            <person name="Kim D."/>
            <person name="Kim S."/>
            <person name="Ryu S."/>
            <person name="Song J.Y."/>
            <person name="Lee S.K."/>
        </authorList>
    </citation>
    <scope>NUCLEOTIDE SEQUENCE [LARGE SCALE GENOMIC DNA]</scope>
    <source>
        <tissue evidence="1">Muscle</tissue>
    </source>
</reference>
<comment type="caution">
    <text evidence="1">The sequence shown here is derived from an EMBL/GenBank/DDBJ whole genome shotgun (WGS) entry which is preliminary data.</text>
</comment>
<proteinExistence type="predicted"/>
<evidence type="ECO:0000313" key="1">
    <source>
        <dbReference type="EMBL" id="TNN72137.1"/>
    </source>
</evidence>
<name>A0A4Z2I2C1_9TELE</name>